<dbReference type="RefSeq" id="WP_346819185.1">
    <property type="nucleotide sequence ID" value="NZ_JBDKWZ010000001.1"/>
</dbReference>
<feature type="non-terminal residue" evidence="2">
    <location>
        <position position="299"/>
    </location>
</feature>
<evidence type="ECO:0000259" key="1">
    <source>
        <dbReference type="Pfam" id="PF01370"/>
    </source>
</evidence>
<dbReference type="SUPFAM" id="SSF51735">
    <property type="entry name" value="NAD(P)-binding Rossmann-fold domains"/>
    <property type="match status" value="1"/>
</dbReference>
<accession>A0AAW9RXY3</accession>
<comment type="caution">
    <text evidence="2">The sequence shown here is derived from an EMBL/GenBank/DDBJ whole genome shotgun (WGS) entry which is preliminary data.</text>
</comment>
<organism evidence="2 3">
    <name type="scientific">Rapidithrix thailandica</name>
    <dbReference type="NCBI Taxonomy" id="413964"/>
    <lineage>
        <taxon>Bacteria</taxon>
        <taxon>Pseudomonadati</taxon>
        <taxon>Bacteroidota</taxon>
        <taxon>Cytophagia</taxon>
        <taxon>Cytophagales</taxon>
        <taxon>Flammeovirgaceae</taxon>
        <taxon>Rapidithrix</taxon>
    </lineage>
</organism>
<protein>
    <submittedName>
        <fullName evidence="2">SDR family NAD(P)-dependent oxidoreductase</fullName>
    </submittedName>
</protein>
<sequence length="299" mass="33215">MKYLITGATGVVGGHIARALVQAGKQVKALKRKNSDTSQMQDITSKIEWVEGDILDVFSLEDALKDIDYVIHAAAVVSFSGKQVQQMFKINVEGTANLVNACLQAKVKKLCHISSVAAIGRNKQEEMINETTKWVNSENNSKYGISKYQAEQEVWRGMAEGLDVLVVNPSIVLATGDWNRSSLQILKYVKEGKKYYPSGSLNYVDVRDIAEVVVKLLDSEVSNERFILNAQSIKYRDIFRQIAQKLNVPAPTTEVKRWQGLVLCRLAALMAFFSGKAPLITKETVNSSTSNFVYDSSKV</sequence>
<dbReference type="EMBL" id="JBDKWZ010000001">
    <property type="protein sequence ID" value="MEN7546398.1"/>
    <property type="molecule type" value="Genomic_DNA"/>
</dbReference>
<dbReference type="InterPro" id="IPR036291">
    <property type="entry name" value="NAD(P)-bd_dom_sf"/>
</dbReference>
<dbReference type="PANTHER" id="PTHR48079:SF6">
    <property type="entry name" value="NAD(P)-BINDING DOMAIN-CONTAINING PROTEIN-RELATED"/>
    <property type="match status" value="1"/>
</dbReference>
<gene>
    <name evidence="2" type="ORF">AAG747_00670</name>
</gene>
<evidence type="ECO:0000313" key="2">
    <source>
        <dbReference type="EMBL" id="MEN7546398.1"/>
    </source>
</evidence>
<keyword evidence="3" id="KW-1185">Reference proteome</keyword>
<evidence type="ECO:0000313" key="3">
    <source>
        <dbReference type="Proteomes" id="UP001403385"/>
    </source>
</evidence>
<feature type="domain" description="NAD-dependent epimerase/dehydratase" evidence="1">
    <location>
        <begin position="4"/>
        <end position="224"/>
    </location>
</feature>
<dbReference type="InterPro" id="IPR001509">
    <property type="entry name" value="Epimerase_deHydtase"/>
</dbReference>
<reference evidence="2 3" key="1">
    <citation type="submission" date="2024-04" db="EMBL/GenBank/DDBJ databases">
        <title>Novel genus in family Flammeovirgaceae.</title>
        <authorList>
            <person name="Nguyen T.H."/>
            <person name="Vuong T.Q."/>
            <person name="Le H."/>
            <person name="Kim S.-G."/>
        </authorList>
    </citation>
    <scope>NUCLEOTIDE SEQUENCE [LARGE SCALE GENOMIC DNA]</scope>
    <source>
        <strain evidence="2 3">JCM 23209</strain>
    </source>
</reference>
<proteinExistence type="predicted"/>
<dbReference type="GO" id="GO:0005737">
    <property type="term" value="C:cytoplasm"/>
    <property type="evidence" value="ECO:0007669"/>
    <property type="project" value="TreeGrafter"/>
</dbReference>
<name>A0AAW9RXY3_9BACT</name>
<dbReference type="AlphaFoldDB" id="A0AAW9RXY3"/>
<dbReference type="Pfam" id="PF01370">
    <property type="entry name" value="Epimerase"/>
    <property type="match status" value="1"/>
</dbReference>
<dbReference type="PANTHER" id="PTHR48079">
    <property type="entry name" value="PROTEIN YEEZ"/>
    <property type="match status" value="1"/>
</dbReference>
<dbReference type="GO" id="GO:0004029">
    <property type="term" value="F:aldehyde dehydrogenase (NAD+) activity"/>
    <property type="evidence" value="ECO:0007669"/>
    <property type="project" value="TreeGrafter"/>
</dbReference>
<dbReference type="Gene3D" id="3.40.50.720">
    <property type="entry name" value="NAD(P)-binding Rossmann-like Domain"/>
    <property type="match status" value="1"/>
</dbReference>
<dbReference type="Proteomes" id="UP001403385">
    <property type="component" value="Unassembled WGS sequence"/>
</dbReference>
<dbReference type="InterPro" id="IPR051783">
    <property type="entry name" value="NAD(P)-dependent_oxidoreduct"/>
</dbReference>